<dbReference type="AlphaFoldDB" id="A0AAW4XS32"/>
<dbReference type="Pfam" id="PF13271">
    <property type="entry name" value="DUF4062"/>
    <property type="match status" value="1"/>
</dbReference>
<protein>
    <submittedName>
        <fullName evidence="3">DUF4062 domain-containing protein</fullName>
    </submittedName>
</protein>
<evidence type="ECO:0000259" key="2">
    <source>
        <dbReference type="Pfam" id="PF13271"/>
    </source>
</evidence>
<organism evidence="3 4">
    <name type="scientific">Comamonas koreensis</name>
    <dbReference type="NCBI Taxonomy" id="160825"/>
    <lineage>
        <taxon>Bacteria</taxon>
        <taxon>Pseudomonadati</taxon>
        <taxon>Pseudomonadota</taxon>
        <taxon>Betaproteobacteria</taxon>
        <taxon>Burkholderiales</taxon>
        <taxon>Comamonadaceae</taxon>
        <taxon>Comamonas</taxon>
    </lineage>
</organism>
<proteinExistence type="predicted"/>
<feature type="compositionally biased region" description="Low complexity" evidence="1">
    <location>
        <begin position="376"/>
        <end position="386"/>
    </location>
</feature>
<evidence type="ECO:0000313" key="4">
    <source>
        <dbReference type="Proteomes" id="UP001199260"/>
    </source>
</evidence>
<sequence length="400" mass="45350">MEVERFRETLTNERLATHNQALSELLLQYVRRLRTVTMTNHKKLQVFVSSTYRDLKPERQAAVEAILKSGHIPAGMELFSAGNESQLETIRRWIDDSDVYMLILGGRYGSVDPKTSLSYTELEYDYALSKDKPIFAVVVTETALDVKVKAEGKDVIETDFSRELQFFREKVLSRICSFFSDTKDIKLAVHETMADYAKRLDFTGWVSGREVVDTKPLLEEISRLRVEKEKLQTQLAETKQAVVVKPVSRPTTRWSDEDLREVAKILQGIEVSTKVFQKDKTQPSVAYPLLRLLSALRDSLITGVANNFNATERDTFIYYNVCPKLEIHELAALEKVAGVQWQRYRLTVKGKALLAFLDKDNVKTVQDSKPSEAVQAAPALALNANPSPRKKRTVKSSGVS</sequence>
<keyword evidence="4" id="KW-1185">Reference proteome</keyword>
<gene>
    <name evidence="3" type="ORF">LPW39_03190</name>
</gene>
<reference evidence="3 4" key="1">
    <citation type="submission" date="2021-11" db="EMBL/GenBank/DDBJ databases">
        <title>Genome sequence.</title>
        <authorList>
            <person name="Sun Q."/>
        </authorList>
    </citation>
    <scope>NUCLEOTIDE SEQUENCE [LARGE SCALE GENOMIC DNA]</scope>
    <source>
        <strain evidence="3 4">KCTC 12005</strain>
    </source>
</reference>
<comment type="caution">
    <text evidence="3">The sequence shown here is derived from an EMBL/GenBank/DDBJ whole genome shotgun (WGS) entry which is preliminary data.</text>
</comment>
<accession>A0AAW4XS32</accession>
<feature type="region of interest" description="Disordered" evidence="1">
    <location>
        <begin position="376"/>
        <end position="400"/>
    </location>
</feature>
<evidence type="ECO:0000256" key="1">
    <source>
        <dbReference type="SAM" id="MobiDB-lite"/>
    </source>
</evidence>
<dbReference type="RefSeq" id="WP_230771271.1">
    <property type="nucleotide sequence ID" value="NZ_JAJNCT010000005.1"/>
</dbReference>
<dbReference type="EMBL" id="JAJNCT010000005">
    <property type="protein sequence ID" value="MCD2164137.1"/>
    <property type="molecule type" value="Genomic_DNA"/>
</dbReference>
<evidence type="ECO:0000313" key="3">
    <source>
        <dbReference type="EMBL" id="MCD2164137.1"/>
    </source>
</evidence>
<dbReference type="InterPro" id="IPR025139">
    <property type="entry name" value="DUF4062"/>
</dbReference>
<name>A0AAW4XS32_9BURK</name>
<dbReference type="Proteomes" id="UP001199260">
    <property type="component" value="Unassembled WGS sequence"/>
</dbReference>
<feature type="domain" description="DUF4062" evidence="2">
    <location>
        <begin position="45"/>
        <end position="127"/>
    </location>
</feature>